<dbReference type="PATRIC" id="fig|1238182.3.peg.4147"/>
<name>K9GPT7_9PROT</name>
<comment type="caution">
    <text evidence="2">The sequence shown here is derived from an EMBL/GenBank/DDBJ whole genome shotgun (WGS) entry which is preliminary data.</text>
</comment>
<gene>
    <name evidence="2" type="ORF">C882_2193</name>
</gene>
<accession>K9GPT7</accession>
<dbReference type="OrthoDB" id="7362414at2"/>
<dbReference type="Proteomes" id="UP000009881">
    <property type="component" value="Unassembled WGS sequence"/>
</dbReference>
<dbReference type="eggNOG" id="ENOG502ZVNF">
    <property type="taxonomic scope" value="Bacteria"/>
</dbReference>
<evidence type="ECO:0000313" key="3">
    <source>
        <dbReference type="Proteomes" id="UP000009881"/>
    </source>
</evidence>
<dbReference type="RefSeq" id="WP_009542588.1">
    <property type="nucleotide sequence ID" value="NZ_ANHY01000025.1"/>
</dbReference>
<keyword evidence="3" id="KW-1185">Reference proteome</keyword>
<dbReference type="STRING" id="1238182.C882_2193"/>
<feature type="region of interest" description="Disordered" evidence="1">
    <location>
        <begin position="89"/>
        <end position="129"/>
    </location>
</feature>
<feature type="compositionally biased region" description="Low complexity" evidence="1">
    <location>
        <begin position="95"/>
        <end position="107"/>
    </location>
</feature>
<protein>
    <submittedName>
        <fullName evidence="2">Uncharacterized protein</fullName>
    </submittedName>
</protein>
<proteinExistence type="predicted"/>
<reference evidence="2 3" key="1">
    <citation type="journal article" date="2013" name="Genome Announc.">
        <title>Draft Genome Sequence of an Alphaproteobacterium, Caenispirillum salinarum AK4(T), Isolated from a Solar Saltern.</title>
        <authorList>
            <person name="Khatri I."/>
            <person name="Singh A."/>
            <person name="Korpole S."/>
            <person name="Pinnaka A.K."/>
            <person name="Subramanian S."/>
        </authorList>
    </citation>
    <scope>NUCLEOTIDE SEQUENCE [LARGE SCALE GENOMIC DNA]</scope>
    <source>
        <strain evidence="2 3">AK4</strain>
    </source>
</reference>
<organism evidence="2 3">
    <name type="scientific">Caenispirillum salinarum AK4</name>
    <dbReference type="NCBI Taxonomy" id="1238182"/>
    <lineage>
        <taxon>Bacteria</taxon>
        <taxon>Pseudomonadati</taxon>
        <taxon>Pseudomonadota</taxon>
        <taxon>Alphaproteobacteria</taxon>
        <taxon>Rhodospirillales</taxon>
        <taxon>Novispirillaceae</taxon>
        <taxon>Caenispirillum</taxon>
    </lineage>
</organism>
<evidence type="ECO:0000313" key="2">
    <source>
        <dbReference type="EMBL" id="EKV26684.1"/>
    </source>
</evidence>
<dbReference type="AlphaFoldDB" id="K9GPT7"/>
<dbReference type="EMBL" id="ANHY01000025">
    <property type="protein sequence ID" value="EKV26684.1"/>
    <property type="molecule type" value="Genomic_DNA"/>
</dbReference>
<sequence>MTDTPAPSLDSIRLELDKAASVVATAARLSAQGRTVDLSALEGKVAGACRAIADLPREEACTLLPTLDALLTALDALEGDLKTHFAAGLGGATSGGAAAPRAAAAYGRNQPPPPPPAAGAGSDRTDDGG</sequence>
<evidence type="ECO:0000256" key="1">
    <source>
        <dbReference type="SAM" id="MobiDB-lite"/>
    </source>
</evidence>